<gene>
    <name evidence="2" type="ORF">LTRI10_LOCUS51097</name>
</gene>
<dbReference type="PANTHER" id="PTHR31509">
    <property type="entry name" value="BPS1-LIKE PROTEIN"/>
    <property type="match status" value="1"/>
</dbReference>
<dbReference type="AlphaFoldDB" id="A0AAV2GR31"/>
<dbReference type="EMBL" id="OZ034822">
    <property type="protein sequence ID" value="CAL1411760.1"/>
    <property type="molecule type" value="Genomic_DNA"/>
</dbReference>
<organism evidence="2 3">
    <name type="scientific">Linum trigynum</name>
    <dbReference type="NCBI Taxonomy" id="586398"/>
    <lineage>
        <taxon>Eukaryota</taxon>
        <taxon>Viridiplantae</taxon>
        <taxon>Streptophyta</taxon>
        <taxon>Embryophyta</taxon>
        <taxon>Tracheophyta</taxon>
        <taxon>Spermatophyta</taxon>
        <taxon>Magnoliopsida</taxon>
        <taxon>eudicotyledons</taxon>
        <taxon>Gunneridae</taxon>
        <taxon>Pentapetalae</taxon>
        <taxon>rosids</taxon>
        <taxon>fabids</taxon>
        <taxon>Malpighiales</taxon>
        <taxon>Linaceae</taxon>
        <taxon>Linum</taxon>
    </lineage>
</organism>
<protein>
    <submittedName>
        <fullName evidence="2">Uncharacterized protein</fullName>
    </submittedName>
</protein>
<proteinExistence type="predicted"/>
<dbReference type="Proteomes" id="UP001497516">
    <property type="component" value="Chromosome 9"/>
</dbReference>
<reference evidence="2 3" key="1">
    <citation type="submission" date="2024-04" db="EMBL/GenBank/DDBJ databases">
        <authorList>
            <person name="Fracassetti M."/>
        </authorList>
    </citation>
    <scope>NUCLEOTIDE SEQUENCE [LARGE SCALE GENOMIC DNA]</scope>
</reference>
<sequence length="318" mass="35374">MVLLIQKINKLYSKLENHYHHHKQQQRDDPPPPEALRTALQSFRSQVSSSFTKLLLTPKPGLEISLQWVHNCFELLPVVNKAFAKLVMDLDHPMSKWAQGSVREYLNQSLSLLDLLNSISSSLSSLGQSRLSFAHALALIDGSPSSALDRLKTTQLSSSCNKVTYREENGDVDGKVASLCEREAIIHEALMEMKTVGFWVTSILVACLSGDAKAYLETRRPISVAVLASVDSVVSGIAMEKGIVAKEVRDLKESAVKVAAEISSNRGGCGVAAEEMERKLEVFEKLLDGLRKDVDRLFSEILVGRNELLRRFRHGEQY</sequence>
<evidence type="ECO:0000256" key="1">
    <source>
        <dbReference type="SAM" id="Coils"/>
    </source>
</evidence>
<keyword evidence="1" id="KW-0175">Coiled coil</keyword>
<keyword evidence="3" id="KW-1185">Reference proteome</keyword>
<evidence type="ECO:0000313" key="3">
    <source>
        <dbReference type="Proteomes" id="UP001497516"/>
    </source>
</evidence>
<feature type="coiled-coil region" evidence="1">
    <location>
        <begin position="273"/>
        <end position="300"/>
    </location>
</feature>
<accession>A0AAV2GR31</accession>
<name>A0AAV2GR31_9ROSI</name>
<evidence type="ECO:0000313" key="2">
    <source>
        <dbReference type="EMBL" id="CAL1411760.1"/>
    </source>
</evidence>